<accession>A0A147I5K6</accession>
<proteinExistence type="predicted"/>
<evidence type="ECO:0000313" key="1">
    <source>
        <dbReference type="EMBL" id="KTT73896.1"/>
    </source>
</evidence>
<gene>
    <name evidence="1" type="ORF">NS334_06645</name>
</gene>
<dbReference type="PATRIC" id="fig|869719.3.peg.792"/>
<comment type="caution">
    <text evidence="1">The sequence shown here is derived from an EMBL/GenBank/DDBJ whole genome shotgun (WGS) entry which is preliminary data.</text>
</comment>
<dbReference type="Proteomes" id="UP000074310">
    <property type="component" value="Unassembled WGS sequence"/>
</dbReference>
<evidence type="ECO:0000313" key="2">
    <source>
        <dbReference type="Proteomes" id="UP000074310"/>
    </source>
</evidence>
<dbReference type="InterPro" id="IPR021730">
    <property type="entry name" value="YdbH"/>
</dbReference>
<reference evidence="1 2" key="1">
    <citation type="journal article" date="2016" name="Front. Microbiol.">
        <title>Genomic Resource of Rice Seed Associated Bacteria.</title>
        <authorList>
            <person name="Midha S."/>
            <person name="Bansal K."/>
            <person name="Sharma S."/>
            <person name="Kumar N."/>
            <person name="Patil P.P."/>
            <person name="Chaudhry V."/>
            <person name="Patil P.B."/>
        </authorList>
    </citation>
    <scope>NUCLEOTIDE SEQUENCE [LARGE SCALE GENOMIC DNA]</scope>
    <source>
        <strain evidence="1 2">NS334</strain>
    </source>
</reference>
<protein>
    <submittedName>
        <fullName evidence="1">Uncharacterized protein</fullName>
    </submittedName>
</protein>
<organism evidence="1 2">
    <name type="scientific">Sphingomonas endophytica</name>
    <dbReference type="NCBI Taxonomy" id="869719"/>
    <lineage>
        <taxon>Bacteria</taxon>
        <taxon>Pseudomonadati</taxon>
        <taxon>Pseudomonadota</taxon>
        <taxon>Alphaproteobacteria</taxon>
        <taxon>Sphingomonadales</taxon>
        <taxon>Sphingomonadaceae</taxon>
        <taxon>Sphingomonas</taxon>
    </lineage>
</organism>
<name>A0A147I5K6_9SPHN</name>
<keyword evidence="2" id="KW-1185">Reference proteome</keyword>
<sequence length="1027" mass="105518">MSGAGRRIGVAVSVLALAAGGGLWLSRIPIATHVIDRELAAKGVAARYRIDDLGLGRQRLTNVVIGDPAHPDLTADWVETQIDLGLSGPRLVAVRAGHVRIAARLREGRVLLGAIDRLLPPPSGGPFALPSLNVAVEQARIALDTRYGAVAMLLSGKGKLDDGFRGQLRAQAPSLTLPGCRVEGLAAAVNLRVTASAPRLAGPVNAAGLACGATAARAVATDLDIGLSPALDRWFGRAQVAAGRVATGGARLDRLAGTIRFRGDADRTTGTADLTLAGAAAEAGRSGATRLAGQWRLSGGRATLAGRLEAAQVALSPAWRARIAAAGRGAAGSPVAPLLAGMTEDAARAAGNMRVGADLALATGTPTLLTIERADLRAATGAQATLDSGAITIGHPAGVQLDGRMAIGGGGLPSATVRLAQPAPGAPVSGTAVIQPYARGGAALSLTPVRFTTGGGGATRITTRATLSGPLAGGRVDGLRVPVAALWDRRGRLAVNPACTPLAFDRLAVSSLRLEAATLTLCPTSRALVEVADGRLSGSARLGTVRLAGAIGGSPLRLDSSGGTLALVDRGFALRDVVALIGAPGRVTRIAAGTLDGRLTGAGAAGTFAAGGGQVANVPLVMSAGDGKWTFDGRALALTGTLRVADAADPARFQPMTARDVAFSLKGDAIRATGALIEPTTGTAVATVAIDHALSRGAGQARLTVPGITFTKTFQPELLTRVTYGVIADVQGMVSGQGDIRWDAKGVSSTGSFTTPGMNLAAAFGPVEGLAGTIRFTDLLGLVSAPDQVATVASINPGIAVTDGRIVYRLLPDLRVRVDAGRWPFAGGTLTLDPTVLDFDAERTRRLTFRVQGMEAGKFLQQFDFSNLNATGTFDGVLPMIFDDSGGRIEGGRLIARPGGGSIAYLGELTEKDLGFWGNLAFQSLRSLTYRSLDVQMDGPLAGEMVTGVRFTGIRQGQGAKSNFLLRRLTRLPIQFNITIRAPFRGLIDSAASFYDPQRLVKRNLQALIDEQNRKTGVQPPASENVP</sequence>
<dbReference type="RefSeq" id="WP_058755181.1">
    <property type="nucleotide sequence ID" value="NZ_LDTB01000014.1"/>
</dbReference>
<dbReference type="Pfam" id="PF11739">
    <property type="entry name" value="YdbH-like"/>
    <property type="match status" value="1"/>
</dbReference>
<dbReference type="EMBL" id="LDTB01000014">
    <property type="protein sequence ID" value="KTT73896.1"/>
    <property type="molecule type" value="Genomic_DNA"/>
</dbReference>
<dbReference type="AlphaFoldDB" id="A0A147I5K6"/>